<gene>
    <name evidence="2" type="ORF">E2C01_091503</name>
</gene>
<proteinExistence type="predicted"/>
<dbReference type="EMBL" id="VSRR010105208">
    <property type="protein sequence ID" value="MPC96255.1"/>
    <property type="molecule type" value="Genomic_DNA"/>
</dbReference>
<dbReference type="Proteomes" id="UP000324222">
    <property type="component" value="Unassembled WGS sequence"/>
</dbReference>
<evidence type="ECO:0000256" key="1">
    <source>
        <dbReference type="SAM" id="MobiDB-lite"/>
    </source>
</evidence>
<name>A0A5B7JNR9_PORTR</name>
<protein>
    <submittedName>
        <fullName evidence="2">Uncharacterized protein</fullName>
    </submittedName>
</protein>
<accession>A0A5B7JNR9</accession>
<comment type="caution">
    <text evidence="2">The sequence shown here is derived from an EMBL/GenBank/DDBJ whole genome shotgun (WGS) entry which is preliminary data.</text>
</comment>
<feature type="compositionally biased region" description="Basic and acidic residues" evidence="1">
    <location>
        <begin position="1"/>
        <end position="14"/>
    </location>
</feature>
<keyword evidence="3" id="KW-1185">Reference proteome</keyword>
<organism evidence="2 3">
    <name type="scientific">Portunus trituberculatus</name>
    <name type="common">Swimming crab</name>
    <name type="synonym">Neptunus trituberculatus</name>
    <dbReference type="NCBI Taxonomy" id="210409"/>
    <lineage>
        <taxon>Eukaryota</taxon>
        <taxon>Metazoa</taxon>
        <taxon>Ecdysozoa</taxon>
        <taxon>Arthropoda</taxon>
        <taxon>Crustacea</taxon>
        <taxon>Multicrustacea</taxon>
        <taxon>Malacostraca</taxon>
        <taxon>Eumalacostraca</taxon>
        <taxon>Eucarida</taxon>
        <taxon>Decapoda</taxon>
        <taxon>Pleocyemata</taxon>
        <taxon>Brachyura</taxon>
        <taxon>Eubrachyura</taxon>
        <taxon>Portunoidea</taxon>
        <taxon>Portunidae</taxon>
        <taxon>Portuninae</taxon>
        <taxon>Portunus</taxon>
    </lineage>
</organism>
<evidence type="ECO:0000313" key="2">
    <source>
        <dbReference type="EMBL" id="MPC96255.1"/>
    </source>
</evidence>
<reference evidence="2 3" key="1">
    <citation type="submission" date="2019-05" db="EMBL/GenBank/DDBJ databases">
        <title>Another draft genome of Portunus trituberculatus and its Hox gene families provides insights of decapod evolution.</title>
        <authorList>
            <person name="Jeong J.-H."/>
            <person name="Song I."/>
            <person name="Kim S."/>
            <person name="Choi T."/>
            <person name="Kim D."/>
            <person name="Ryu S."/>
            <person name="Kim W."/>
        </authorList>
    </citation>
    <scope>NUCLEOTIDE SEQUENCE [LARGE SCALE GENOMIC DNA]</scope>
    <source>
        <tissue evidence="2">Muscle</tissue>
    </source>
</reference>
<dbReference type="AlphaFoldDB" id="A0A5B7JNR9"/>
<sequence length="33" mass="3903">MDDNKDGQCREMKARNGNFSERVERQNVFHFGS</sequence>
<evidence type="ECO:0000313" key="3">
    <source>
        <dbReference type="Proteomes" id="UP000324222"/>
    </source>
</evidence>
<feature type="region of interest" description="Disordered" evidence="1">
    <location>
        <begin position="1"/>
        <end position="33"/>
    </location>
</feature>